<dbReference type="HOGENOM" id="CLU_1249891_0_0_10"/>
<dbReference type="SUPFAM" id="SSF53927">
    <property type="entry name" value="Cytidine deaminase-like"/>
    <property type="match status" value="1"/>
</dbReference>
<dbReference type="InterPro" id="IPR016192">
    <property type="entry name" value="APOBEC/CMP_deaminase_Zn-bd"/>
</dbReference>
<evidence type="ECO:0000256" key="1">
    <source>
        <dbReference type="ARBA" id="ARBA00022723"/>
    </source>
</evidence>
<evidence type="ECO:0000313" key="5">
    <source>
        <dbReference type="EMBL" id="ABC44982.1"/>
    </source>
</evidence>
<dbReference type="PATRIC" id="fig|309807.25.peg.2624"/>
<dbReference type="InterPro" id="IPR002125">
    <property type="entry name" value="CMP_dCMP_dom"/>
</dbReference>
<keyword evidence="6" id="KW-1185">Reference proteome</keyword>
<protein>
    <submittedName>
        <fullName evidence="5">Cytidine and deoxycytidylate deaminase</fullName>
    </submittedName>
</protein>
<evidence type="ECO:0000256" key="3">
    <source>
        <dbReference type="SAM" id="MobiDB-lite"/>
    </source>
</evidence>
<feature type="compositionally biased region" description="Polar residues" evidence="3">
    <location>
        <begin position="17"/>
        <end position="26"/>
    </location>
</feature>
<dbReference type="KEGG" id="sru:SRU_2518"/>
<dbReference type="PANTHER" id="PTHR11079:SF179">
    <property type="entry name" value="TRNA(ADENINE(34)) DEAMINASE, CHLOROPLASTIC"/>
    <property type="match status" value="1"/>
</dbReference>
<accession>Q2RZL5</accession>
<sequence length="221" mass="23788">MVTAPSPWRRRDARTRAVSSAWSPNVRTREHPGRSARRRDRALARSKGPPNLAAFSFAPLHCYMPDSVDALDHERFVRAAIDEAGSAQDAGNPPFGAVLVGPGGTVLDRAGNTEGRTGDCTGHAETNLVRAASQEYDPERLAKATLYASTEPCAMCAGAIFWARIGRVVFGLRAERLYDMKGDAGRQLALSCEDVLARGNHEVEVVGPVLEDEAAAVFDIS</sequence>
<dbReference type="CDD" id="cd01285">
    <property type="entry name" value="nucleoside_deaminase"/>
    <property type="match status" value="1"/>
</dbReference>
<dbReference type="PROSITE" id="PS51747">
    <property type="entry name" value="CYT_DCMP_DEAMINASES_2"/>
    <property type="match status" value="1"/>
</dbReference>
<feature type="region of interest" description="Disordered" evidence="3">
    <location>
        <begin position="1"/>
        <end position="48"/>
    </location>
</feature>
<feature type="domain" description="CMP/dCMP-type deaminase" evidence="4">
    <location>
        <begin position="71"/>
        <end position="188"/>
    </location>
</feature>
<dbReference type="eggNOG" id="COG0590">
    <property type="taxonomic scope" value="Bacteria"/>
</dbReference>
<dbReference type="PANTHER" id="PTHR11079">
    <property type="entry name" value="CYTOSINE DEAMINASE FAMILY MEMBER"/>
    <property type="match status" value="1"/>
</dbReference>
<dbReference type="PROSITE" id="PS00903">
    <property type="entry name" value="CYT_DCMP_DEAMINASES_1"/>
    <property type="match status" value="1"/>
</dbReference>
<dbReference type="GO" id="GO:0016787">
    <property type="term" value="F:hydrolase activity"/>
    <property type="evidence" value="ECO:0007669"/>
    <property type="project" value="InterPro"/>
</dbReference>
<dbReference type="Pfam" id="PF00383">
    <property type="entry name" value="dCMP_cyt_deam_1"/>
    <property type="match status" value="1"/>
</dbReference>
<dbReference type="EMBL" id="CP000159">
    <property type="protein sequence ID" value="ABC44982.1"/>
    <property type="molecule type" value="Genomic_DNA"/>
</dbReference>
<evidence type="ECO:0000259" key="4">
    <source>
        <dbReference type="PROSITE" id="PS51747"/>
    </source>
</evidence>
<proteinExistence type="predicted"/>
<dbReference type="EnsemblBacteria" id="ABC44982">
    <property type="protein sequence ID" value="ABC44982"/>
    <property type="gene ID" value="SRU_2518"/>
</dbReference>
<keyword evidence="1" id="KW-0479">Metal-binding</keyword>
<dbReference type="Gene3D" id="3.40.140.10">
    <property type="entry name" value="Cytidine Deaminase, domain 2"/>
    <property type="match status" value="1"/>
</dbReference>
<evidence type="ECO:0000313" key="6">
    <source>
        <dbReference type="Proteomes" id="UP000008674"/>
    </source>
</evidence>
<reference evidence="5 6" key="1">
    <citation type="journal article" date="2005" name="Proc. Natl. Acad. Sci. U.S.A.">
        <title>The genome of Salinibacter ruber: convergence and gene exchange among hyperhalophilic bacteria and archaea.</title>
        <authorList>
            <person name="Mongodin E.F."/>
            <person name="Nelson K.E."/>
            <person name="Daugherty S."/>
            <person name="Deboy R.T."/>
            <person name="Wister J."/>
            <person name="Khouri H."/>
            <person name="Weidman J."/>
            <person name="Walsh D.A."/>
            <person name="Papke R.T."/>
            <person name="Sanchez Perez G."/>
            <person name="Sharma A.K."/>
            <person name="Nesbo C.L."/>
            <person name="MacLeod D."/>
            <person name="Bapteste E."/>
            <person name="Doolittle W.F."/>
            <person name="Charlebois R.L."/>
            <person name="Legault B."/>
            <person name="Rodriguez-Valera F."/>
        </authorList>
    </citation>
    <scope>NUCLEOTIDE SEQUENCE [LARGE SCALE GENOMIC DNA]</scope>
    <source>
        <strain evidence="6">DSM 13855 / CECT 5946 / M31</strain>
    </source>
</reference>
<dbReference type="Proteomes" id="UP000008674">
    <property type="component" value="Chromosome"/>
</dbReference>
<gene>
    <name evidence="5" type="ordered locus">SRU_2518</name>
</gene>
<evidence type="ECO:0000256" key="2">
    <source>
        <dbReference type="ARBA" id="ARBA00022833"/>
    </source>
</evidence>
<dbReference type="AlphaFoldDB" id="Q2RZL5"/>
<dbReference type="GO" id="GO:0008270">
    <property type="term" value="F:zinc ion binding"/>
    <property type="evidence" value="ECO:0007669"/>
    <property type="project" value="InterPro"/>
</dbReference>
<keyword evidence="2" id="KW-0862">Zinc</keyword>
<organism evidence="5 6">
    <name type="scientific">Salinibacter ruber (strain DSM 13855 / M31)</name>
    <dbReference type="NCBI Taxonomy" id="309807"/>
    <lineage>
        <taxon>Bacteria</taxon>
        <taxon>Pseudomonadati</taxon>
        <taxon>Rhodothermota</taxon>
        <taxon>Rhodothermia</taxon>
        <taxon>Rhodothermales</taxon>
        <taxon>Salinibacteraceae</taxon>
        <taxon>Salinibacter</taxon>
    </lineage>
</organism>
<dbReference type="OrthoDB" id="9802676at2"/>
<dbReference type="STRING" id="309807.SRU_2518"/>
<dbReference type="InterPro" id="IPR016193">
    <property type="entry name" value="Cytidine_deaminase-like"/>
</dbReference>
<name>Q2RZL5_SALRD</name>